<dbReference type="AlphaFoldDB" id="X1K043"/>
<accession>X1K043</accession>
<gene>
    <name evidence="1" type="ORF">S03H2_67227</name>
</gene>
<name>X1K043_9ZZZZ</name>
<organism evidence="1">
    <name type="scientific">marine sediment metagenome</name>
    <dbReference type="NCBI Taxonomy" id="412755"/>
    <lineage>
        <taxon>unclassified sequences</taxon>
        <taxon>metagenomes</taxon>
        <taxon>ecological metagenomes</taxon>
    </lineage>
</organism>
<dbReference type="EMBL" id="BARU01043974">
    <property type="protein sequence ID" value="GAH87030.1"/>
    <property type="molecule type" value="Genomic_DNA"/>
</dbReference>
<feature type="non-terminal residue" evidence="1">
    <location>
        <position position="67"/>
    </location>
</feature>
<comment type="caution">
    <text evidence="1">The sequence shown here is derived from an EMBL/GenBank/DDBJ whole genome shotgun (WGS) entry which is preliminary data.</text>
</comment>
<sequence length="67" mass="7779">MQRGWILLTNSERAVWNSYARTKPVFNKKGDKHPLSGHSLWLKYQFIYVLAGLPFLVDPANYPPFSI</sequence>
<evidence type="ECO:0000313" key="1">
    <source>
        <dbReference type="EMBL" id="GAH87030.1"/>
    </source>
</evidence>
<reference evidence="1" key="1">
    <citation type="journal article" date="2014" name="Front. Microbiol.">
        <title>High frequency of phylogenetically diverse reductive dehalogenase-homologous genes in deep subseafloor sedimentary metagenomes.</title>
        <authorList>
            <person name="Kawai M."/>
            <person name="Futagami T."/>
            <person name="Toyoda A."/>
            <person name="Takaki Y."/>
            <person name="Nishi S."/>
            <person name="Hori S."/>
            <person name="Arai W."/>
            <person name="Tsubouchi T."/>
            <person name="Morono Y."/>
            <person name="Uchiyama I."/>
            <person name="Ito T."/>
            <person name="Fujiyama A."/>
            <person name="Inagaki F."/>
            <person name="Takami H."/>
        </authorList>
    </citation>
    <scope>NUCLEOTIDE SEQUENCE</scope>
    <source>
        <strain evidence="1">Expedition CK06-06</strain>
    </source>
</reference>
<protein>
    <submittedName>
        <fullName evidence="1">Uncharacterized protein</fullName>
    </submittedName>
</protein>
<proteinExistence type="predicted"/>